<gene>
    <name evidence="1" type="ORF">METZ01_LOCUS303478</name>
</gene>
<reference evidence="1" key="1">
    <citation type="submission" date="2018-05" db="EMBL/GenBank/DDBJ databases">
        <authorList>
            <person name="Lanie J.A."/>
            <person name="Ng W.-L."/>
            <person name="Kazmierczak K.M."/>
            <person name="Andrzejewski T.M."/>
            <person name="Davidsen T.M."/>
            <person name="Wayne K.J."/>
            <person name="Tettelin H."/>
            <person name="Glass J.I."/>
            <person name="Rusch D."/>
            <person name="Podicherti R."/>
            <person name="Tsui H.-C.T."/>
            <person name="Winkler M.E."/>
        </authorList>
    </citation>
    <scope>NUCLEOTIDE SEQUENCE</scope>
</reference>
<sequence length="26" mass="2983">VIKYSAVEPCRSAAEDFFIFFVAKLM</sequence>
<dbReference type="AlphaFoldDB" id="A0A382MNT4"/>
<accession>A0A382MNT4</accession>
<organism evidence="1">
    <name type="scientific">marine metagenome</name>
    <dbReference type="NCBI Taxonomy" id="408172"/>
    <lineage>
        <taxon>unclassified sequences</taxon>
        <taxon>metagenomes</taxon>
        <taxon>ecological metagenomes</taxon>
    </lineage>
</organism>
<protein>
    <submittedName>
        <fullName evidence="1">Uncharacterized protein</fullName>
    </submittedName>
</protein>
<evidence type="ECO:0000313" key="1">
    <source>
        <dbReference type="EMBL" id="SVC50624.1"/>
    </source>
</evidence>
<feature type="non-terminal residue" evidence="1">
    <location>
        <position position="26"/>
    </location>
</feature>
<dbReference type="EMBL" id="UINC01094948">
    <property type="protein sequence ID" value="SVC50624.1"/>
    <property type="molecule type" value="Genomic_DNA"/>
</dbReference>
<proteinExistence type="predicted"/>
<name>A0A382MNT4_9ZZZZ</name>
<feature type="non-terminal residue" evidence="1">
    <location>
        <position position="1"/>
    </location>
</feature>